<dbReference type="RefSeq" id="WP_379877894.1">
    <property type="nucleotide sequence ID" value="NZ_JBHUIP010000014.1"/>
</dbReference>
<dbReference type="Pfam" id="PF02082">
    <property type="entry name" value="Rrf2"/>
    <property type="match status" value="1"/>
</dbReference>
<gene>
    <name evidence="2" type="ORF">ACFSM5_17835</name>
</gene>
<dbReference type="PROSITE" id="PS51197">
    <property type="entry name" value="HTH_RRF2_2"/>
    <property type="match status" value="1"/>
</dbReference>
<dbReference type="Proteomes" id="UP001597295">
    <property type="component" value="Unassembled WGS sequence"/>
</dbReference>
<evidence type="ECO:0000256" key="1">
    <source>
        <dbReference type="ARBA" id="ARBA00023125"/>
    </source>
</evidence>
<accession>A0ABW5DZB1</accession>
<comment type="caution">
    <text evidence="2">The sequence shown here is derived from an EMBL/GenBank/DDBJ whole genome shotgun (WGS) entry which is preliminary data.</text>
</comment>
<dbReference type="InterPro" id="IPR000944">
    <property type="entry name" value="Tscrpt_reg_Rrf2"/>
</dbReference>
<dbReference type="InterPro" id="IPR036388">
    <property type="entry name" value="WH-like_DNA-bd_sf"/>
</dbReference>
<sequence length="146" mass="15853">MLGLPRKTLLAIEAVLDIAYHAGGGTVQSGDITARQGIPRRSLEPILQQLTRAGILTGVRGPKGGYRLARERRRIALGEIIRLVVGEEDTEGSDGELGTRVVVPLWEELTVELMSRLDGISLEDLCERARAAGIHSETAEILDFTI</sequence>
<reference evidence="3" key="1">
    <citation type="journal article" date="2019" name="Int. J. Syst. Evol. Microbiol.">
        <title>The Global Catalogue of Microorganisms (GCM) 10K type strain sequencing project: providing services to taxonomists for standard genome sequencing and annotation.</title>
        <authorList>
            <consortium name="The Broad Institute Genomics Platform"/>
            <consortium name="The Broad Institute Genome Sequencing Center for Infectious Disease"/>
            <person name="Wu L."/>
            <person name="Ma J."/>
        </authorList>
    </citation>
    <scope>NUCLEOTIDE SEQUENCE [LARGE SCALE GENOMIC DNA]</scope>
    <source>
        <strain evidence="3">CGMCC 1.19062</strain>
    </source>
</reference>
<dbReference type="PANTHER" id="PTHR33221:SF5">
    <property type="entry name" value="HTH-TYPE TRANSCRIPTIONAL REGULATOR ISCR"/>
    <property type="match status" value="1"/>
</dbReference>
<keyword evidence="3" id="KW-1185">Reference proteome</keyword>
<evidence type="ECO:0000313" key="2">
    <source>
        <dbReference type="EMBL" id="MFD2264771.1"/>
    </source>
</evidence>
<dbReference type="PANTHER" id="PTHR33221">
    <property type="entry name" value="WINGED HELIX-TURN-HELIX TRANSCRIPTIONAL REGULATOR, RRF2 FAMILY"/>
    <property type="match status" value="1"/>
</dbReference>
<organism evidence="2 3">
    <name type="scientific">Lacibacterium aquatile</name>
    <dbReference type="NCBI Taxonomy" id="1168082"/>
    <lineage>
        <taxon>Bacteria</taxon>
        <taxon>Pseudomonadati</taxon>
        <taxon>Pseudomonadota</taxon>
        <taxon>Alphaproteobacteria</taxon>
        <taxon>Rhodospirillales</taxon>
        <taxon>Rhodospirillaceae</taxon>
    </lineage>
</organism>
<dbReference type="NCBIfam" id="TIGR00738">
    <property type="entry name" value="rrf2_super"/>
    <property type="match status" value="1"/>
</dbReference>
<name>A0ABW5DZB1_9PROT</name>
<evidence type="ECO:0000313" key="3">
    <source>
        <dbReference type="Proteomes" id="UP001597295"/>
    </source>
</evidence>
<dbReference type="InterPro" id="IPR036390">
    <property type="entry name" value="WH_DNA-bd_sf"/>
</dbReference>
<dbReference type="EMBL" id="JBHUIP010000014">
    <property type="protein sequence ID" value="MFD2264771.1"/>
    <property type="molecule type" value="Genomic_DNA"/>
</dbReference>
<dbReference type="Gene3D" id="1.10.10.10">
    <property type="entry name" value="Winged helix-like DNA-binding domain superfamily/Winged helix DNA-binding domain"/>
    <property type="match status" value="1"/>
</dbReference>
<keyword evidence="1" id="KW-0238">DNA-binding</keyword>
<proteinExistence type="predicted"/>
<protein>
    <submittedName>
        <fullName evidence="2">RrF2 family transcriptional regulator</fullName>
    </submittedName>
</protein>
<dbReference type="SUPFAM" id="SSF46785">
    <property type="entry name" value="Winged helix' DNA-binding domain"/>
    <property type="match status" value="1"/>
</dbReference>